<feature type="non-terminal residue" evidence="1">
    <location>
        <position position="85"/>
    </location>
</feature>
<evidence type="ECO:0000313" key="2">
    <source>
        <dbReference type="Proteomes" id="UP001152795"/>
    </source>
</evidence>
<accession>A0A6S7IC21</accession>
<reference evidence="1" key="1">
    <citation type="submission" date="2020-04" db="EMBL/GenBank/DDBJ databases">
        <authorList>
            <person name="Alioto T."/>
            <person name="Alioto T."/>
            <person name="Gomez Garrido J."/>
        </authorList>
    </citation>
    <scope>NUCLEOTIDE SEQUENCE</scope>
    <source>
        <strain evidence="1">A484AB</strain>
    </source>
</reference>
<sequence length="85" mass="9897">DFQRKKEIPTPTILQNPSQVSDLVWISTFQFGVAYTECDDSDTSYLIIINSPKNGPTSYEMFDDVYYGMGEDREPCFYLKHLAEW</sequence>
<dbReference type="Proteomes" id="UP001152795">
    <property type="component" value="Unassembled WGS sequence"/>
</dbReference>
<name>A0A6S7IC21_PARCT</name>
<evidence type="ECO:0000313" key="1">
    <source>
        <dbReference type="EMBL" id="CAB4016475.1"/>
    </source>
</evidence>
<comment type="caution">
    <text evidence="1">The sequence shown here is derived from an EMBL/GenBank/DDBJ whole genome shotgun (WGS) entry which is preliminary data.</text>
</comment>
<protein>
    <submittedName>
        <fullName evidence="1">Nuclear pore complex Nup214 isoform X1</fullName>
    </submittedName>
</protein>
<dbReference type="EMBL" id="CACRXK020009131">
    <property type="protein sequence ID" value="CAB4016475.1"/>
    <property type="molecule type" value="Genomic_DNA"/>
</dbReference>
<dbReference type="InterPro" id="IPR015943">
    <property type="entry name" value="WD40/YVTN_repeat-like_dom_sf"/>
</dbReference>
<gene>
    <name evidence="1" type="ORF">PACLA_8A075650</name>
</gene>
<dbReference type="AlphaFoldDB" id="A0A6S7IC21"/>
<dbReference type="OrthoDB" id="248320at2759"/>
<proteinExistence type="predicted"/>
<keyword evidence="2" id="KW-1185">Reference proteome</keyword>
<organism evidence="1 2">
    <name type="scientific">Paramuricea clavata</name>
    <name type="common">Red gorgonian</name>
    <name type="synonym">Violescent sea-whip</name>
    <dbReference type="NCBI Taxonomy" id="317549"/>
    <lineage>
        <taxon>Eukaryota</taxon>
        <taxon>Metazoa</taxon>
        <taxon>Cnidaria</taxon>
        <taxon>Anthozoa</taxon>
        <taxon>Octocorallia</taxon>
        <taxon>Malacalcyonacea</taxon>
        <taxon>Plexauridae</taxon>
        <taxon>Paramuricea</taxon>
    </lineage>
</organism>
<dbReference type="Gene3D" id="2.130.10.10">
    <property type="entry name" value="YVTN repeat-like/Quinoprotein amine dehydrogenase"/>
    <property type="match status" value="1"/>
</dbReference>